<dbReference type="SUPFAM" id="SSF56271">
    <property type="entry name" value="Pyruvoyl-dependent histidine and arginine decarboxylases"/>
    <property type="match status" value="1"/>
</dbReference>
<dbReference type="GO" id="GO:0006527">
    <property type="term" value="P:L-arginine catabolic process"/>
    <property type="evidence" value="ECO:0007669"/>
    <property type="project" value="InterPro"/>
</dbReference>
<protein>
    <recommendedName>
        <fullName evidence="4">Pyruvoyl-dependent arginine decarboxylase AaxB</fullName>
        <ecNumber evidence="3">4.1.1.19</ecNumber>
    </recommendedName>
</protein>
<comment type="similarity">
    <text evidence="2">Belongs to the pyruvoyl-dependent arginine decarboxylase family.</text>
</comment>
<dbReference type="NCBIfam" id="TIGR00286">
    <property type="entry name" value="pyruvoyl-dependent arginine decarboxylase"/>
    <property type="match status" value="1"/>
</dbReference>
<name>A0A2G9YWZ6_9BACT</name>
<dbReference type="AlphaFoldDB" id="A0A2G9YWZ6"/>
<dbReference type="HAMAP" id="MF_01404">
    <property type="entry name" value="PvlArgDC"/>
    <property type="match status" value="1"/>
</dbReference>
<dbReference type="Proteomes" id="UP000230273">
    <property type="component" value="Unassembled WGS sequence"/>
</dbReference>
<dbReference type="EC" id="4.1.1.19" evidence="3"/>
<dbReference type="Pfam" id="PF01862">
    <property type="entry name" value="PvlArgDC"/>
    <property type="match status" value="1"/>
</dbReference>
<keyword evidence="5" id="KW-0210">Decarboxylase</keyword>
<keyword evidence="7" id="KW-0670">Pyruvate</keyword>
<organism evidence="9 10">
    <name type="scientific">Candidatus Nealsonbacteria bacterium CG23_combo_of_CG06-09_8_20_14_all_38_19</name>
    <dbReference type="NCBI Taxonomy" id="1974721"/>
    <lineage>
        <taxon>Bacteria</taxon>
        <taxon>Candidatus Nealsoniibacteriota</taxon>
    </lineage>
</organism>
<keyword evidence="6" id="KW-0456">Lyase</keyword>
<evidence type="ECO:0000256" key="4">
    <source>
        <dbReference type="ARBA" id="ARBA00014727"/>
    </source>
</evidence>
<evidence type="ECO:0000256" key="2">
    <source>
        <dbReference type="ARBA" id="ARBA00008611"/>
    </source>
</evidence>
<sequence length="181" mass="19877">MTPSKFFLTKGVGVHREKLSSFELALREAGMAPFNLVSVSSILPPGCKKVTREKGLTFLNHGEVVFCVMAKNETNESNRLISASVGCAIPVDHKARYGYLSEHHSFGETEKKAGEYAEDLAASMLASTLGIKFNSDDAWDTRRQAYKLSRKIVYTSNITQTARGNKDGLWTSVVAAVIFIP</sequence>
<dbReference type="Gene3D" id="3.50.20.10">
    <property type="entry name" value="Pyruvoyl-Dependent Histidine Decarboxylase, subunit B"/>
    <property type="match status" value="1"/>
</dbReference>
<dbReference type="InterPro" id="IPR016104">
    <property type="entry name" value="Pyr-dep_his/arg-deCO2ase"/>
</dbReference>
<comment type="caution">
    <text evidence="9">The sequence shown here is derived from an EMBL/GenBank/DDBJ whole genome shotgun (WGS) entry which is preliminary data.</text>
</comment>
<evidence type="ECO:0000256" key="6">
    <source>
        <dbReference type="ARBA" id="ARBA00023239"/>
    </source>
</evidence>
<dbReference type="EMBL" id="PCRP01000023">
    <property type="protein sequence ID" value="PIP23768.1"/>
    <property type="molecule type" value="Genomic_DNA"/>
</dbReference>
<dbReference type="PANTHER" id="PTHR40438:SF1">
    <property type="entry name" value="PYRUVOYL-DEPENDENT ARGININE DECARBOXYLASE"/>
    <property type="match status" value="1"/>
</dbReference>
<comment type="cofactor">
    <cofactor evidence="1">
        <name>pyruvate</name>
        <dbReference type="ChEBI" id="CHEBI:15361"/>
    </cofactor>
</comment>
<dbReference type="SFLD" id="SFLDS00055">
    <property type="entry name" value="Pyruvoyl-Dependent_Histidine/A"/>
    <property type="match status" value="1"/>
</dbReference>
<evidence type="ECO:0000256" key="1">
    <source>
        <dbReference type="ARBA" id="ARBA00001928"/>
    </source>
</evidence>
<evidence type="ECO:0000256" key="3">
    <source>
        <dbReference type="ARBA" id="ARBA00012426"/>
    </source>
</evidence>
<dbReference type="InterPro" id="IPR002724">
    <property type="entry name" value="Pyruvoyl-dep_arg_deCO2ase"/>
</dbReference>
<comment type="catalytic activity">
    <reaction evidence="8">
        <text>L-arginine + H(+) = agmatine + CO2</text>
        <dbReference type="Rhea" id="RHEA:17641"/>
        <dbReference type="ChEBI" id="CHEBI:15378"/>
        <dbReference type="ChEBI" id="CHEBI:16526"/>
        <dbReference type="ChEBI" id="CHEBI:32682"/>
        <dbReference type="ChEBI" id="CHEBI:58145"/>
        <dbReference type="EC" id="4.1.1.19"/>
    </reaction>
</comment>
<dbReference type="InterPro" id="IPR016105">
    <property type="entry name" value="Pyr-dep_his/arg-deCO2ase_sand"/>
</dbReference>
<dbReference type="GO" id="GO:0008792">
    <property type="term" value="F:arginine decarboxylase activity"/>
    <property type="evidence" value="ECO:0007669"/>
    <property type="project" value="UniProtKB-EC"/>
</dbReference>
<evidence type="ECO:0000313" key="9">
    <source>
        <dbReference type="EMBL" id="PIP23768.1"/>
    </source>
</evidence>
<dbReference type="PIRSF" id="PIRSF005216">
    <property type="entry name" value="Pyruvoyl-dep_arg_deCO2ase"/>
    <property type="match status" value="1"/>
</dbReference>
<evidence type="ECO:0000256" key="5">
    <source>
        <dbReference type="ARBA" id="ARBA00022793"/>
    </source>
</evidence>
<reference evidence="9 10" key="1">
    <citation type="submission" date="2017-09" db="EMBL/GenBank/DDBJ databases">
        <title>Depth-based differentiation of microbial function through sediment-hosted aquifers and enrichment of novel symbionts in the deep terrestrial subsurface.</title>
        <authorList>
            <person name="Probst A.J."/>
            <person name="Ladd B."/>
            <person name="Jarett J.K."/>
            <person name="Geller-Mcgrath D.E."/>
            <person name="Sieber C.M."/>
            <person name="Emerson J.B."/>
            <person name="Anantharaman K."/>
            <person name="Thomas B.C."/>
            <person name="Malmstrom R."/>
            <person name="Stieglmeier M."/>
            <person name="Klingl A."/>
            <person name="Woyke T."/>
            <person name="Ryan C.M."/>
            <person name="Banfield J.F."/>
        </authorList>
    </citation>
    <scope>NUCLEOTIDE SEQUENCE [LARGE SCALE GENOMIC DNA]</scope>
    <source>
        <strain evidence="9">CG23_combo_of_CG06-09_8_20_14_all_38_19</strain>
    </source>
</reference>
<evidence type="ECO:0000313" key="10">
    <source>
        <dbReference type="Proteomes" id="UP000230273"/>
    </source>
</evidence>
<accession>A0A2G9YWZ6</accession>
<evidence type="ECO:0000256" key="8">
    <source>
        <dbReference type="ARBA" id="ARBA00049309"/>
    </source>
</evidence>
<dbReference type="SFLD" id="SFLDG01170">
    <property type="entry name" value="Pyruvoyl-dependent_arginine_de"/>
    <property type="match status" value="1"/>
</dbReference>
<proteinExistence type="inferred from homology"/>
<gene>
    <name evidence="9" type="ORF">COX36_01490</name>
</gene>
<evidence type="ECO:0000256" key="7">
    <source>
        <dbReference type="ARBA" id="ARBA00023317"/>
    </source>
</evidence>
<dbReference type="PANTHER" id="PTHR40438">
    <property type="entry name" value="PYRUVOYL-DEPENDENT ARGININE DECARBOXYLASE"/>
    <property type="match status" value="1"/>
</dbReference>